<comment type="subcellular location">
    <subcellularLocation>
        <location evidence="1">Membrane</location>
        <topology evidence="1">Multi-pass membrane protein</topology>
    </subcellularLocation>
</comment>
<feature type="transmembrane region" description="Helical" evidence="6">
    <location>
        <begin position="432"/>
        <end position="457"/>
    </location>
</feature>
<feature type="transmembrane region" description="Helical" evidence="6">
    <location>
        <begin position="495"/>
        <end position="520"/>
    </location>
</feature>
<evidence type="ECO:0000256" key="6">
    <source>
        <dbReference type="SAM" id="Phobius"/>
    </source>
</evidence>
<evidence type="ECO:0000256" key="1">
    <source>
        <dbReference type="ARBA" id="ARBA00004141"/>
    </source>
</evidence>
<dbReference type="HOGENOM" id="CLU_422897_0_0_1"/>
<proteinExistence type="predicted"/>
<feature type="transmembrane region" description="Helical" evidence="6">
    <location>
        <begin position="532"/>
        <end position="554"/>
    </location>
</feature>
<evidence type="ECO:0000256" key="4">
    <source>
        <dbReference type="ARBA" id="ARBA00023136"/>
    </source>
</evidence>
<gene>
    <name evidence="7" type="ORF">CGI_10002446</name>
</gene>
<dbReference type="EMBL" id="JH815649">
    <property type="protein sequence ID" value="EKC24254.1"/>
    <property type="molecule type" value="Genomic_DNA"/>
</dbReference>
<name>K1PYU2_MAGGI</name>
<evidence type="ECO:0000256" key="5">
    <source>
        <dbReference type="SAM" id="MobiDB-lite"/>
    </source>
</evidence>
<feature type="region of interest" description="Disordered" evidence="5">
    <location>
        <begin position="64"/>
        <end position="89"/>
    </location>
</feature>
<organism evidence="7">
    <name type="scientific">Magallana gigas</name>
    <name type="common">Pacific oyster</name>
    <name type="synonym">Crassostrea gigas</name>
    <dbReference type="NCBI Taxonomy" id="29159"/>
    <lineage>
        <taxon>Eukaryota</taxon>
        <taxon>Metazoa</taxon>
        <taxon>Spiralia</taxon>
        <taxon>Lophotrochozoa</taxon>
        <taxon>Mollusca</taxon>
        <taxon>Bivalvia</taxon>
        <taxon>Autobranchia</taxon>
        <taxon>Pteriomorphia</taxon>
        <taxon>Ostreida</taxon>
        <taxon>Ostreoidea</taxon>
        <taxon>Ostreidae</taxon>
        <taxon>Magallana</taxon>
    </lineage>
</organism>
<keyword evidence="2 6" id="KW-0812">Transmembrane</keyword>
<protein>
    <submittedName>
        <fullName evidence="7">Uncharacterized protein</fullName>
    </submittedName>
</protein>
<dbReference type="InterPro" id="IPR018499">
    <property type="entry name" value="Tetraspanin/Peripherin"/>
</dbReference>
<evidence type="ECO:0000256" key="2">
    <source>
        <dbReference type="ARBA" id="ARBA00022692"/>
    </source>
</evidence>
<accession>K1PYU2</accession>
<sequence length="648" mass="68465">MVYLIHVHPSYLCPRGYDRVTSYKISIDERTKVNSAQGQGVRQKLQQAPAATFVGFKHKAKEVASPPVGKSKIVQESAHSTTPESSLKTKIVKAIQVGELSPNAAPAPSKPEPSPETSGVAPIVNNPLPAPVQKAAPAAAPSPSQPETAVNAQPMVPAAPNNNGQAANSAATSGAGTLAKADFSQWFGNNVPEQFSQMTPEQMYMMSEQSAAAMLAQGLLGATAFGQNLQPPQPAAAAANNLVANNPNAPTNPAVPSSANSWMSGNAMTAMDPLSQLKQMRNQMVQLRVNQKIAEAMNPREAGIDVNPLQKPIVCKGIVPPAPGNETVQQMLADGGKASMVAMTLGLELSVMEGAVLCHNKLAEFQACDITPSRLKRPCQPNIPNACPVGQVCNLYSGEFSAMCCPKTVREAVMLGCADTTKKKAMGCLVGLGRILIVIINIIFLILGLVFFALGLVCLVGESMLKPYYQSALDTLKAQLEANNFGTIDLSSFNISALIGGLGYFFVGLGLFLLIITILGCCGACCKVKYMLIAYAVIVIVILAGEIIFMGILYGSPDTIKDEMKGPLKASIQSDYMGFNGTNIFSCCGVDSYNDFTGGVKWNTNYGAGLKAPITCCITIPDSGTPTCAETPSDIYTKGFYDKFFIDA</sequence>
<feature type="region of interest" description="Disordered" evidence="5">
    <location>
        <begin position="101"/>
        <end position="173"/>
    </location>
</feature>
<dbReference type="PANTHER" id="PTHR19282">
    <property type="entry name" value="TETRASPANIN"/>
    <property type="match status" value="1"/>
</dbReference>
<dbReference type="AlphaFoldDB" id="K1PYU2"/>
<feature type="compositionally biased region" description="Low complexity" evidence="5">
    <location>
        <begin position="158"/>
        <end position="173"/>
    </location>
</feature>
<feature type="compositionally biased region" description="Polar residues" evidence="5">
    <location>
        <begin position="77"/>
        <end position="88"/>
    </location>
</feature>
<feature type="compositionally biased region" description="Low complexity" evidence="5">
    <location>
        <begin position="131"/>
        <end position="149"/>
    </location>
</feature>
<dbReference type="GO" id="GO:0005886">
    <property type="term" value="C:plasma membrane"/>
    <property type="evidence" value="ECO:0007669"/>
    <property type="project" value="TreeGrafter"/>
</dbReference>
<evidence type="ECO:0000313" key="7">
    <source>
        <dbReference type="EMBL" id="EKC24254.1"/>
    </source>
</evidence>
<dbReference type="InParanoid" id="K1PYU2"/>
<evidence type="ECO:0000256" key="3">
    <source>
        <dbReference type="ARBA" id="ARBA00022989"/>
    </source>
</evidence>
<dbReference type="Pfam" id="PF00335">
    <property type="entry name" value="Tetraspanin"/>
    <property type="match status" value="1"/>
</dbReference>
<dbReference type="PANTHER" id="PTHR19282:SF551">
    <property type="entry name" value="RE08073P-RELATED"/>
    <property type="match status" value="1"/>
</dbReference>
<keyword evidence="3 6" id="KW-1133">Transmembrane helix</keyword>
<reference evidence="7" key="1">
    <citation type="journal article" date="2012" name="Nature">
        <title>The oyster genome reveals stress adaptation and complexity of shell formation.</title>
        <authorList>
            <person name="Zhang G."/>
            <person name="Fang X."/>
            <person name="Guo X."/>
            <person name="Li L."/>
            <person name="Luo R."/>
            <person name="Xu F."/>
            <person name="Yang P."/>
            <person name="Zhang L."/>
            <person name="Wang X."/>
            <person name="Qi H."/>
            <person name="Xiong Z."/>
            <person name="Que H."/>
            <person name="Xie Y."/>
            <person name="Holland P.W."/>
            <person name="Paps J."/>
            <person name="Zhu Y."/>
            <person name="Wu F."/>
            <person name="Chen Y."/>
            <person name="Wang J."/>
            <person name="Peng C."/>
            <person name="Meng J."/>
            <person name="Yang L."/>
            <person name="Liu J."/>
            <person name="Wen B."/>
            <person name="Zhang N."/>
            <person name="Huang Z."/>
            <person name="Zhu Q."/>
            <person name="Feng Y."/>
            <person name="Mount A."/>
            <person name="Hedgecock D."/>
            <person name="Xu Z."/>
            <person name="Liu Y."/>
            <person name="Domazet-Loso T."/>
            <person name="Du Y."/>
            <person name="Sun X."/>
            <person name="Zhang S."/>
            <person name="Liu B."/>
            <person name="Cheng P."/>
            <person name="Jiang X."/>
            <person name="Li J."/>
            <person name="Fan D."/>
            <person name="Wang W."/>
            <person name="Fu W."/>
            <person name="Wang T."/>
            <person name="Wang B."/>
            <person name="Zhang J."/>
            <person name="Peng Z."/>
            <person name="Li Y."/>
            <person name="Li N."/>
            <person name="Wang J."/>
            <person name="Chen M."/>
            <person name="He Y."/>
            <person name="Tan F."/>
            <person name="Song X."/>
            <person name="Zheng Q."/>
            <person name="Huang R."/>
            <person name="Yang H."/>
            <person name="Du X."/>
            <person name="Chen L."/>
            <person name="Yang M."/>
            <person name="Gaffney P.M."/>
            <person name="Wang S."/>
            <person name="Luo L."/>
            <person name="She Z."/>
            <person name="Ming Y."/>
            <person name="Huang W."/>
            <person name="Zhang S."/>
            <person name="Huang B."/>
            <person name="Zhang Y."/>
            <person name="Qu T."/>
            <person name="Ni P."/>
            <person name="Miao G."/>
            <person name="Wang J."/>
            <person name="Wang Q."/>
            <person name="Steinberg C.E."/>
            <person name="Wang H."/>
            <person name="Li N."/>
            <person name="Qian L."/>
            <person name="Zhang G."/>
            <person name="Li Y."/>
            <person name="Yang H."/>
            <person name="Liu X."/>
            <person name="Wang J."/>
            <person name="Yin Y."/>
            <person name="Wang J."/>
        </authorList>
    </citation>
    <scope>NUCLEOTIDE SEQUENCE [LARGE SCALE GENOMIC DNA]</scope>
    <source>
        <strain evidence="7">05x7-T-G4-1.051#20</strain>
    </source>
</reference>
<keyword evidence="4 6" id="KW-0472">Membrane</keyword>